<evidence type="ECO:0000313" key="2">
    <source>
        <dbReference type="EMBL" id="HIX08124.1"/>
    </source>
</evidence>
<dbReference type="EMBL" id="DXFX01000083">
    <property type="protein sequence ID" value="HIX08124.1"/>
    <property type="molecule type" value="Genomic_DNA"/>
</dbReference>
<accession>A0A9D2AFR7</accession>
<feature type="coiled-coil region" evidence="1">
    <location>
        <begin position="7"/>
        <end position="74"/>
    </location>
</feature>
<gene>
    <name evidence="2" type="ORF">H9741_06620</name>
</gene>
<name>A0A9D2AFR7_9FIRM</name>
<protein>
    <submittedName>
        <fullName evidence="2">Uncharacterized protein</fullName>
    </submittedName>
</protein>
<reference evidence="2" key="2">
    <citation type="submission" date="2021-04" db="EMBL/GenBank/DDBJ databases">
        <authorList>
            <person name="Gilroy R."/>
        </authorList>
    </citation>
    <scope>NUCLEOTIDE SEQUENCE</scope>
    <source>
        <strain evidence="2">811</strain>
    </source>
</reference>
<dbReference type="Proteomes" id="UP000824204">
    <property type="component" value="Unassembled WGS sequence"/>
</dbReference>
<reference evidence="2" key="1">
    <citation type="journal article" date="2021" name="PeerJ">
        <title>Extensive microbial diversity within the chicken gut microbiome revealed by metagenomics and culture.</title>
        <authorList>
            <person name="Gilroy R."/>
            <person name="Ravi A."/>
            <person name="Getino M."/>
            <person name="Pursley I."/>
            <person name="Horton D.L."/>
            <person name="Alikhan N.F."/>
            <person name="Baker D."/>
            <person name="Gharbi K."/>
            <person name="Hall N."/>
            <person name="Watson M."/>
            <person name="Adriaenssens E.M."/>
            <person name="Foster-Nyarko E."/>
            <person name="Jarju S."/>
            <person name="Secka A."/>
            <person name="Antonio M."/>
            <person name="Oren A."/>
            <person name="Chaudhuri R.R."/>
            <person name="La Ragione R."/>
            <person name="Hildebrand F."/>
            <person name="Pallen M.J."/>
        </authorList>
    </citation>
    <scope>NUCLEOTIDE SEQUENCE</scope>
    <source>
        <strain evidence="2">811</strain>
    </source>
</reference>
<evidence type="ECO:0000256" key="1">
    <source>
        <dbReference type="SAM" id="Coils"/>
    </source>
</evidence>
<sequence>MTEAEVNAAVEKLVAAANEESEKASREYEEACRQKKYAAAENHTLRSSFLEEALETLKTDHEALLKKIQDELDESLMALYAENVAGSGTGEGINPDDAPYDADYTLNARDRYLRVKDYYLSYSDLNQAYDDLSRDEIAMDYLGSYYYYLLRLLAIMAEQ</sequence>
<organism evidence="2 3">
    <name type="scientific">Candidatus Borkfalkia faecipullorum</name>
    <dbReference type="NCBI Taxonomy" id="2838510"/>
    <lineage>
        <taxon>Bacteria</taxon>
        <taxon>Bacillati</taxon>
        <taxon>Bacillota</taxon>
        <taxon>Clostridia</taxon>
        <taxon>Christensenellales</taxon>
        <taxon>Christensenellaceae</taxon>
        <taxon>Candidatus Borkfalkia</taxon>
    </lineage>
</organism>
<dbReference type="AlphaFoldDB" id="A0A9D2AFR7"/>
<keyword evidence="1" id="KW-0175">Coiled coil</keyword>
<comment type="caution">
    <text evidence="2">The sequence shown here is derived from an EMBL/GenBank/DDBJ whole genome shotgun (WGS) entry which is preliminary data.</text>
</comment>
<evidence type="ECO:0000313" key="3">
    <source>
        <dbReference type="Proteomes" id="UP000824204"/>
    </source>
</evidence>
<proteinExistence type="predicted"/>